<dbReference type="GO" id="GO:0004854">
    <property type="term" value="F:xanthine dehydrogenase activity"/>
    <property type="evidence" value="ECO:0007669"/>
    <property type="project" value="UniProtKB-EC"/>
</dbReference>
<keyword evidence="1" id="KW-0285">Flavoprotein</keyword>
<proteinExistence type="predicted"/>
<evidence type="ECO:0000256" key="2">
    <source>
        <dbReference type="ARBA" id="ARBA00022827"/>
    </source>
</evidence>
<evidence type="ECO:0000256" key="1">
    <source>
        <dbReference type="ARBA" id="ARBA00022630"/>
    </source>
</evidence>
<dbReference type="InterPro" id="IPR005107">
    <property type="entry name" value="CO_DH_flav_C"/>
</dbReference>
<evidence type="ECO:0000256" key="3">
    <source>
        <dbReference type="SAM" id="MobiDB-lite"/>
    </source>
</evidence>
<keyword evidence="6" id="KW-1185">Reference proteome</keyword>
<dbReference type="RefSeq" id="WP_183940661.1">
    <property type="nucleotide sequence ID" value="NZ_JACHBI010000019.1"/>
</dbReference>
<dbReference type="InterPro" id="IPR016169">
    <property type="entry name" value="FAD-bd_PCMH_sub2"/>
</dbReference>
<dbReference type="Pfam" id="PF03450">
    <property type="entry name" value="CO_deh_flav_C"/>
    <property type="match status" value="1"/>
</dbReference>
<dbReference type="Pfam" id="PF00941">
    <property type="entry name" value="FAD_binding_5"/>
    <property type="match status" value="1"/>
</dbReference>
<dbReference type="Gene3D" id="3.30.43.10">
    <property type="entry name" value="Uridine Diphospho-n-acetylenolpyruvylglucosamine Reductase, domain 2"/>
    <property type="match status" value="1"/>
</dbReference>
<reference evidence="5 6" key="1">
    <citation type="submission" date="2020-08" db="EMBL/GenBank/DDBJ databases">
        <title>Genomic Encyclopedia of Type Strains, Phase IV (KMG-V): Genome sequencing to study the core and pangenomes of soil and plant-associated prokaryotes.</title>
        <authorList>
            <person name="Whitman W."/>
        </authorList>
    </citation>
    <scope>NUCLEOTIDE SEQUENCE [LARGE SCALE GENOMIC DNA]</scope>
    <source>
        <strain evidence="5 6">SEMIA 4064</strain>
    </source>
</reference>
<dbReference type="EMBL" id="JACHBI010000019">
    <property type="protein sequence ID" value="MBB5577341.1"/>
    <property type="molecule type" value="Genomic_DNA"/>
</dbReference>
<dbReference type="InterPro" id="IPR051312">
    <property type="entry name" value="Diverse_Substr_Oxidored"/>
</dbReference>
<dbReference type="PANTHER" id="PTHR42659">
    <property type="entry name" value="XANTHINE DEHYDROGENASE SUBUNIT C-RELATED"/>
    <property type="match status" value="1"/>
</dbReference>
<name>A0A7W9D4W0_9HYPH</name>
<keyword evidence="5" id="KW-0560">Oxidoreductase</keyword>
<dbReference type="GO" id="GO:0071949">
    <property type="term" value="F:FAD binding"/>
    <property type="evidence" value="ECO:0007669"/>
    <property type="project" value="InterPro"/>
</dbReference>
<feature type="compositionally biased region" description="Low complexity" evidence="3">
    <location>
        <begin position="336"/>
        <end position="346"/>
    </location>
</feature>
<dbReference type="InterPro" id="IPR036683">
    <property type="entry name" value="CO_DH_flav_C_dom_sf"/>
</dbReference>
<dbReference type="AlphaFoldDB" id="A0A7W9D4W0"/>
<gene>
    <name evidence="5" type="ORF">GGD50_005993</name>
</gene>
<dbReference type="InterPro" id="IPR016167">
    <property type="entry name" value="FAD-bd_PCMH_sub1"/>
</dbReference>
<dbReference type="PANTHER" id="PTHR42659:SF9">
    <property type="entry name" value="XANTHINE DEHYDROGENASE FAD-BINDING SUBUNIT XDHB-RELATED"/>
    <property type="match status" value="1"/>
</dbReference>
<evidence type="ECO:0000313" key="5">
    <source>
        <dbReference type="EMBL" id="MBB5577341.1"/>
    </source>
</evidence>
<dbReference type="Proteomes" id="UP000549882">
    <property type="component" value="Unassembled WGS sequence"/>
</dbReference>
<dbReference type="InterPro" id="IPR036318">
    <property type="entry name" value="FAD-bd_PCMH-like_sf"/>
</dbReference>
<dbReference type="InterPro" id="IPR016166">
    <property type="entry name" value="FAD-bd_PCMH"/>
</dbReference>
<accession>A0A7W9D4W0</accession>
<dbReference type="SMART" id="SM01092">
    <property type="entry name" value="CO_deh_flav_C"/>
    <property type="match status" value="1"/>
</dbReference>
<dbReference type="EC" id="1.17.1.4" evidence="5"/>
<dbReference type="Gene3D" id="3.30.390.50">
    <property type="entry name" value="CO dehydrogenase flavoprotein, C-terminal domain"/>
    <property type="match status" value="1"/>
</dbReference>
<dbReference type="SUPFAM" id="SSF55447">
    <property type="entry name" value="CO dehydrogenase flavoprotein C-terminal domain-like"/>
    <property type="match status" value="1"/>
</dbReference>
<evidence type="ECO:0000259" key="4">
    <source>
        <dbReference type="PROSITE" id="PS51387"/>
    </source>
</evidence>
<protein>
    <submittedName>
        <fullName evidence="5">Xanthine dehydrogenase YagS FAD-binding subunit</fullName>
        <ecNumber evidence="5">1.17.1.4</ecNumber>
    </submittedName>
</protein>
<sequence length="346" mass="36745">MNRFEYLRPNSVSEAVAAASEPGSAYLAGGTNLLDLMKAGIDRPTRVVDVTRLPDLDHIERRDDGTLRIGALVRNATLAHDQDFVRSYPSVAEALLSGASAQLRNAATVGGNIMQRSRNVFHAALASVSDAPAIDAAEDDGRYSAILGWSKACSAVHPSDFCVPLVALDALVEVEGQTGRREVSLESFYHLPKDSPEIATVLQPGDLITAVTLPARAGAFSANASYLKLRERTSYAFALVSAVACLDIEDGKIAEARIALGGVAPKPWRARSAEDVLKGAVPSEAAFRRAAEVALADARPSRDNAFKIELSRRVVLRVLLSAASGSPERLPPLPSSPFSTTPGVHQ</sequence>
<keyword evidence="2" id="KW-0274">FAD</keyword>
<organism evidence="5 6">
    <name type="scientific">Rhizobium paranaense</name>
    <dbReference type="NCBI Taxonomy" id="1650438"/>
    <lineage>
        <taxon>Bacteria</taxon>
        <taxon>Pseudomonadati</taxon>
        <taxon>Pseudomonadota</taxon>
        <taxon>Alphaproteobacteria</taxon>
        <taxon>Hyphomicrobiales</taxon>
        <taxon>Rhizobiaceae</taxon>
        <taxon>Rhizobium/Agrobacterium group</taxon>
        <taxon>Rhizobium</taxon>
    </lineage>
</organism>
<dbReference type="SUPFAM" id="SSF56176">
    <property type="entry name" value="FAD-binding/transporter-associated domain-like"/>
    <property type="match status" value="1"/>
</dbReference>
<dbReference type="InterPro" id="IPR002346">
    <property type="entry name" value="Mopterin_DH_FAD-bd"/>
</dbReference>
<comment type="caution">
    <text evidence="5">The sequence shown here is derived from an EMBL/GenBank/DDBJ whole genome shotgun (WGS) entry which is preliminary data.</text>
</comment>
<feature type="domain" description="FAD-binding PCMH-type" evidence="4">
    <location>
        <begin position="1"/>
        <end position="218"/>
    </location>
</feature>
<evidence type="ECO:0000313" key="6">
    <source>
        <dbReference type="Proteomes" id="UP000549882"/>
    </source>
</evidence>
<feature type="region of interest" description="Disordered" evidence="3">
    <location>
        <begin position="325"/>
        <end position="346"/>
    </location>
</feature>
<dbReference type="PROSITE" id="PS51387">
    <property type="entry name" value="FAD_PCMH"/>
    <property type="match status" value="1"/>
</dbReference>
<dbReference type="Gene3D" id="3.30.465.10">
    <property type="match status" value="2"/>
</dbReference>